<gene>
    <name evidence="1" type="ORF">RED65_07169</name>
</gene>
<dbReference type="EMBL" id="AAQH01000031">
    <property type="protein sequence ID" value="EAT10853.1"/>
    <property type="molecule type" value="Genomic_DNA"/>
</dbReference>
<keyword evidence="2" id="KW-1185">Reference proteome</keyword>
<reference evidence="1 2" key="1">
    <citation type="submission" date="2006-03" db="EMBL/GenBank/DDBJ databases">
        <authorList>
            <person name="Pinhassi J."/>
            <person name="Pedros-Alio C."/>
            <person name="Ferriera S."/>
            <person name="Johnson J."/>
            <person name="Kravitz S."/>
            <person name="Halpern A."/>
            <person name="Remington K."/>
            <person name="Beeson K."/>
            <person name="Tran B."/>
            <person name="Rogers Y.-H."/>
            <person name="Friedman R."/>
            <person name="Venter J.C."/>
        </authorList>
    </citation>
    <scope>NUCLEOTIDE SEQUENCE [LARGE SCALE GENOMIC DNA]</scope>
    <source>
        <strain evidence="1 2">RED65</strain>
    </source>
</reference>
<dbReference type="HOGENOM" id="CLU_3413670_0_0_6"/>
<accession>Q1MXX6</accession>
<name>Q1MXX6_9GAMM</name>
<evidence type="ECO:0000313" key="1">
    <source>
        <dbReference type="EMBL" id="EAT10853.1"/>
    </source>
</evidence>
<comment type="caution">
    <text evidence="1">The sequence shown here is derived from an EMBL/GenBank/DDBJ whole genome shotgun (WGS) entry which is preliminary data.</text>
</comment>
<evidence type="ECO:0000313" key="2">
    <source>
        <dbReference type="Proteomes" id="UP000004263"/>
    </source>
</evidence>
<sequence>VVQNTIERLMHNKWFALKGPYYAGIFS</sequence>
<proteinExistence type="predicted"/>
<feature type="non-terminal residue" evidence="1">
    <location>
        <position position="1"/>
    </location>
</feature>
<protein>
    <submittedName>
        <fullName evidence="1">Uncharacterized protein</fullName>
    </submittedName>
</protein>
<dbReference type="Proteomes" id="UP000004263">
    <property type="component" value="Unassembled WGS sequence"/>
</dbReference>
<organism evidence="1 2">
    <name type="scientific">Bermanella marisrubri</name>
    <dbReference type="NCBI Taxonomy" id="207949"/>
    <lineage>
        <taxon>Bacteria</taxon>
        <taxon>Pseudomonadati</taxon>
        <taxon>Pseudomonadota</taxon>
        <taxon>Gammaproteobacteria</taxon>
        <taxon>Oceanospirillales</taxon>
        <taxon>Oceanospirillaceae</taxon>
        <taxon>Bermanella</taxon>
    </lineage>
</organism>
<dbReference type="AlphaFoldDB" id="Q1MXX6"/>